<protein>
    <submittedName>
        <fullName evidence="1">Uncharacterized protein</fullName>
    </submittedName>
</protein>
<gene>
    <name evidence="1" type="ORF">BGHDH14_bgh04862</name>
</gene>
<keyword evidence="2" id="KW-1185">Reference proteome</keyword>
<comment type="caution">
    <text evidence="1">The sequence shown here is derived from an EMBL/GenBank/DDBJ whole genome shotgun (WGS) entry which is preliminary data.</text>
</comment>
<dbReference type="Proteomes" id="UP000015441">
    <property type="component" value="Unassembled WGS sequence"/>
</dbReference>
<evidence type="ECO:0000313" key="1">
    <source>
        <dbReference type="EMBL" id="CCU75193.1"/>
    </source>
</evidence>
<dbReference type="EMBL" id="CAUH01001055">
    <property type="protein sequence ID" value="CCU75193.1"/>
    <property type="molecule type" value="Genomic_DNA"/>
</dbReference>
<evidence type="ECO:0000313" key="2">
    <source>
        <dbReference type="Proteomes" id="UP000015441"/>
    </source>
</evidence>
<proteinExistence type="predicted"/>
<dbReference type="HOGENOM" id="CLU_912114_0_0_1"/>
<organism evidence="1 2">
    <name type="scientific">Blumeria graminis f. sp. hordei (strain DH14)</name>
    <name type="common">Barley powdery mildew</name>
    <name type="synonym">Oidium monilioides f. sp. hordei</name>
    <dbReference type="NCBI Taxonomy" id="546991"/>
    <lineage>
        <taxon>Eukaryota</taxon>
        <taxon>Fungi</taxon>
        <taxon>Dikarya</taxon>
        <taxon>Ascomycota</taxon>
        <taxon>Pezizomycotina</taxon>
        <taxon>Leotiomycetes</taxon>
        <taxon>Erysiphales</taxon>
        <taxon>Erysiphaceae</taxon>
        <taxon>Blumeria</taxon>
        <taxon>Blumeria hordei</taxon>
    </lineage>
</organism>
<reference evidence="1 2" key="1">
    <citation type="journal article" date="2010" name="Science">
        <title>Genome expansion and gene loss in powdery mildew fungi reveal tradeoffs in extreme parasitism.</title>
        <authorList>
            <person name="Spanu P.D."/>
            <person name="Abbott J.C."/>
            <person name="Amselem J."/>
            <person name="Burgis T.A."/>
            <person name="Soanes D.M."/>
            <person name="Stueber K."/>
            <person name="Ver Loren van Themaat E."/>
            <person name="Brown J.K.M."/>
            <person name="Butcher S.A."/>
            <person name="Gurr S.J."/>
            <person name="Lebrun M.-H."/>
            <person name="Ridout C.J."/>
            <person name="Schulze-Lefert P."/>
            <person name="Talbot N.J."/>
            <person name="Ahmadinejad N."/>
            <person name="Ametz C."/>
            <person name="Barton G.R."/>
            <person name="Benjdia M."/>
            <person name="Bidzinski P."/>
            <person name="Bindschedler L.V."/>
            <person name="Both M."/>
            <person name="Brewer M.T."/>
            <person name="Cadle-Davidson L."/>
            <person name="Cadle-Davidson M.M."/>
            <person name="Collemare J."/>
            <person name="Cramer R."/>
            <person name="Frenkel O."/>
            <person name="Godfrey D."/>
            <person name="Harriman J."/>
            <person name="Hoede C."/>
            <person name="King B.C."/>
            <person name="Klages S."/>
            <person name="Kleemann J."/>
            <person name="Knoll D."/>
            <person name="Koti P.S."/>
            <person name="Kreplak J."/>
            <person name="Lopez-Ruiz F.J."/>
            <person name="Lu X."/>
            <person name="Maekawa T."/>
            <person name="Mahanil S."/>
            <person name="Micali C."/>
            <person name="Milgroom M.G."/>
            <person name="Montana G."/>
            <person name="Noir S."/>
            <person name="O'Connell R.J."/>
            <person name="Oberhaensli S."/>
            <person name="Parlange F."/>
            <person name="Pedersen C."/>
            <person name="Quesneville H."/>
            <person name="Reinhardt R."/>
            <person name="Rott M."/>
            <person name="Sacristan S."/>
            <person name="Schmidt S.M."/>
            <person name="Schoen M."/>
            <person name="Skamnioti P."/>
            <person name="Sommer H."/>
            <person name="Stephens A."/>
            <person name="Takahara H."/>
            <person name="Thordal-Christensen H."/>
            <person name="Vigouroux M."/>
            <person name="Wessling R."/>
            <person name="Wicker T."/>
            <person name="Panstruga R."/>
        </authorList>
    </citation>
    <scope>NUCLEOTIDE SEQUENCE [LARGE SCALE GENOMIC DNA]</scope>
    <source>
        <strain evidence="1">DH14</strain>
    </source>
</reference>
<dbReference type="AlphaFoldDB" id="N1JBP6"/>
<sequence>MASHGGNEYSAPDGERDFLRKQVLNKKLDDNHDEIKYMIVNLTKQVAQLAKFKDVEVAVEEEKTSTTPPTAQVVLPQFLAEPPHSEHHPADPLRYSDGQLNLHKIRRVRYADDREKTVHGIWSDVVLPSQIDERAEHSAKNKVVILQALRILRADEKVFDKLEAIQINLQTALAPCHLWAARVALELDGDFQHVAIWAQAHSPSWLLFAEAIITVLRSHNKLDAAITLFSSMLPVKEESYIGFAWRLRQAFYRLPPFQQDTSSIRSILFSKIQQYMPRVWSSVQDVHHSYTTAALIELIVQGAEKVSRFVVEDHIFATSSTTIPLAGRSAPFYNLTIGEEASGKPG</sequence>
<dbReference type="InParanoid" id="N1JBP6"/>
<name>N1JBP6_BLUG1</name>
<dbReference type="OrthoDB" id="3599109at2759"/>
<accession>N1JBP6</accession>